<proteinExistence type="predicted"/>
<evidence type="ECO:0000313" key="4">
    <source>
        <dbReference type="Proteomes" id="UP001571980"/>
    </source>
</evidence>
<dbReference type="InterPro" id="IPR036390">
    <property type="entry name" value="WH_DNA-bd_sf"/>
</dbReference>
<reference evidence="2 4" key="3">
    <citation type="submission" date="2023-03" db="EMBL/GenBank/DDBJ databases">
        <title>Speciation in Pyrococcus: adaptation to high temperature as a mechanism.</title>
        <authorList>
            <person name="Gu J."/>
        </authorList>
    </citation>
    <scope>NUCLEOTIDE SEQUENCE [LARGE SCALE GENOMIC DNA]</scope>
    <source>
        <strain evidence="2 4">LMOA34</strain>
    </source>
</reference>
<reference evidence="1 3" key="2">
    <citation type="journal article" date="2016" name="Int. J. Syst. Evol. Microbiol.">
        <title>Pyrococcus kukulkanii sp. nov., a hyperthermophilic, piezophilic archaeon isolated from a deep-sea hydrothermal vent.</title>
        <authorList>
            <person name="Callac N."/>
            <person name="Oger P."/>
            <person name="Lesongeur F."/>
            <person name="Rattray J.E."/>
            <person name="Vannier P."/>
            <person name="Michoud G."/>
            <person name="Beauverger M."/>
            <person name="Gayet N."/>
            <person name="Rouxel O."/>
            <person name="Jebbar M."/>
            <person name="Godfroy A."/>
        </authorList>
    </citation>
    <scope>NUCLEOTIDE SEQUENCE [LARGE SCALE GENOMIC DNA]</scope>
    <source>
        <strain evidence="1 3">NCB100</strain>
    </source>
</reference>
<keyword evidence="4" id="KW-1185">Reference proteome</keyword>
<organism evidence="1 3">
    <name type="scientific">Pyrococcus kukulkanii</name>
    <dbReference type="NCBI Taxonomy" id="1609559"/>
    <lineage>
        <taxon>Archaea</taxon>
        <taxon>Methanobacteriati</taxon>
        <taxon>Methanobacteriota</taxon>
        <taxon>Thermococci</taxon>
        <taxon>Thermococcales</taxon>
        <taxon>Thermococcaceae</taxon>
        <taxon>Pyrococcus</taxon>
    </lineage>
</organism>
<dbReference type="EMBL" id="CP010835">
    <property type="protein sequence ID" value="AMM54065.1"/>
    <property type="molecule type" value="Genomic_DNA"/>
</dbReference>
<dbReference type="SUPFAM" id="SSF46785">
    <property type="entry name" value="Winged helix' DNA-binding domain"/>
    <property type="match status" value="1"/>
</dbReference>
<dbReference type="GeneID" id="28491358"/>
<dbReference type="EMBL" id="JARRIG010000003">
    <property type="protein sequence ID" value="MFA4804104.1"/>
    <property type="molecule type" value="Genomic_DNA"/>
</dbReference>
<dbReference type="PATRIC" id="fig|1609559.3.peg.1245"/>
<accession>A0A127BA35</accession>
<evidence type="ECO:0000313" key="2">
    <source>
        <dbReference type="EMBL" id="MFA4804104.1"/>
    </source>
</evidence>
<gene>
    <name evidence="2" type="ORF">P8X34_05030</name>
    <name evidence="1" type="ORF">TQ32_05950</name>
</gene>
<reference evidence="3" key="1">
    <citation type="submission" date="2015-02" db="EMBL/GenBank/DDBJ databases">
        <title>Pyrococcus kukulkanii sp. nov., a novel hyperthermophilic archaeon isolated from a deep-sea hydrothermal vent at the Guaymas Basin.</title>
        <authorList>
            <person name="Oger P.M."/>
            <person name="Callac N."/>
            <person name="Jebbar M."/>
            <person name="Godfroy A."/>
        </authorList>
    </citation>
    <scope>NUCLEOTIDE SEQUENCE [LARGE SCALE GENOMIC DNA]</scope>
    <source>
        <strain evidence="3">NCB100</strain>
    </source>
</reference>
<dbReference type="Proteomes" id="UP001571980">
    <property type="component" value="Unassembled WGS sequence"/>
</dbReference>
<evidence type="ECO:0000313" key="1">
    <source>
        <dbReference type="EMBL" id="AMM54065.1"/>
    </source>
</evidence>
<dbReference type="Proteomes" id="UP000070587">
    <property type="component" value="Chromosome"/>
</dbReference>
<protein>
    <submittedName>
        <fullName evidence="2">ArsR family transcriptional regulator</fullName>
    </submittedName>
</protein>
<dbReference type="KEGG" id="pyc:TQ32_05950"/>
<dbReference type="InterPro" id="IPR036388">
    <property type="entry name" value="WH-like_DNA-bd_sf"/>
</dbReference>
<dbReference type="OrthoDB" id="92175at2157"/>
<dbReference type="AlphaFoldDB" id="A0A127BA35"/>
<name>A0A127BA35_9EURY</name>
<dbReference type="RefSeq" id="WP_068322233.1">
    <property type="nucleotide sequence ID" value="NZ_CP010835.1"/>
</dbReference>
<sequence length="67" mass="7575">MHSKEFVYKVLATKKKAISLKKLSSELETSMPKLLQTLKQLENDGLVEISYKSEIIVKAKTLGDYTS</sequence>
<evidence type="ECO:0000313" key="3">
    <source>
        <dbReference type="Proteomes" id="UP000070587"/>
    </source>
</evidence>
<dbReference type="STRING" id="1609559.TQ32_05950"/>
<dbReference type="Gene3D" id="1.10.10.10">
    <property type="entry name" value="Winged helix-like DNA-binding domain superfamily/Winged helix DNA-binding domain"/>
    <property type="match status" value="1"/>
</dbReference>